<dbReference type="Proteomes" id="UP000247792">
    <property type="component" value="Unassembled WGS sequence"/>
</dbReference>
<sequence>MSENLLINITPQETRVALMFQGAVQELHIERTLSRGLVGNIYLGKVVRVLPGMQSAFIDIGLERAAFLHVADIWDARSQDANGNTNAPLTPIEKLLFDGQSVTVQVVKDPIGTKGARLSTQISIAGRMLVYLPQDSHIGISQKIENEAEREALRTKVQNLQQPEEKGGFIVRTMAEDASDEDLKADVDYLRRTWSTILQLAKTQPPTTLLYQDLNLAQRVLRDFVNEETDSIQVDSRENYIMLQEFATHYMPSVLGKLQHYIGERPLFDLHGVEEEIERALGRRVDLKSGGYLIVDQTEAMTTIDVNTGSFVAGRNFDDTIFKTNLEAAHAIARQLRLRNLGGIIILDIIDMENEEHKTAVLAELNKALSRDRTKLSVSGFSALGLVEVTRKRTRESLAHVLCEPCPACSGKGQVKTARTICYEILRELLREAKQFNPREFRIMASQVVVDMFLEEESQHLAMLGDFIGKPISLQVENVFHQEQYDIILM</sequence>
<organism evidence="17 18">
    <name type="scientific">Undibacterium pigrum</name>
    <dbReference type="NCBI Taxonomy" id="401470"/>
    <lineage>
        <taxon>Bacteria</taxon>
        <taxon>Pseudomonadati</taxon>
        <taxon>Pseudomonadota</taxon>
        <taxon>Betaproteobacteria</taxon>
        <taxon>Burkholderiales</taxon>
        <taxon>Oxalobacteraceae</taxon>
        <taxon>Undibacterium</taxon>
    </lineage>
</organism>
<feature type="domain" description="S1 motif" evidence="16">
    <location>
        <begin position="39"/>
        <end position="121"/>
    </location>
</feature>
<dbReference type="Pfam" id="PF20833">
    <property type="entry name" value="RNase_E_G_Thio"/>
    <property type="match status" value="1"/>
</dbReference>
<evidence type="ECO:0000256" key="9">
    <source>
        <dbReference type="ARBA" id="ARBA00022722"/>
    </source>
</evidence>
<keyword evidence="18" id="KW-1185">Reference proteome</keyword>
<evidence type="ECO:0000256" key="14">
    <source>
        <dbReference type="ARBA" id="ARBA00022842"/>
    </source>
</evidence>
<keyword evidence="14" id="KW-0460">Magnesium</keyword>
<evidence type="ECO:0000256" key="12">
    <source>
        <dbReference type="ARBA" id="ARBA00022759"/>
    </source>
</evidence>
<dbReference type="PANTHER" id="PTHR30001">
    <property type="entry name" value="RIBONUCLEASE"/>
    <property type="match status" value="1"/>
</dbReference>
<dbReference type="InterPro" id="IPR019307">
    <property type="entry name" value="RNA-bd_AU-1/RNase_E/G"/>
</dbReference>
<evidence type="ECO:0000313" key="17">
    <source>
        <dbReference type="EMBL" id="PXX39919.1"/>
    </source>
</evidence>
<comment type="caution">
    <text evidence="17">The sequence shown here is derived from an EMBL/GenBank/DDBJ whole genome shotgun (WGS) entry which is preliminary data.</text>
</comment>
<keyword evidence="7" id="KW-0820">tRNA-binding</keyword>
<dbReference type="OrthoDB" id="9804278at2"/>
<dbReference type="GO" id="GO:0019843">
    <property type="term" value="F:rRNA binding"/>
    <property type="evidence" value="ECO:0007669"/>
    <property type="project" value="UniProtKB-KW"/>
</dbReference>
<dbReference type="GO" id="GO:0000049">
    <property type="term" value="F:tRNA binding"/>
    <property type="evidence" value="ECO:0007669"/>
    <property type="project" value="UniProtKB-KW"/>
</dbReference>
<keyword evidence="12" id="KW-0255">Endonuclease</keyword>
<dbReference type="AlphaFoldDB" id="A0A318IWS2"/>
<evidence type="ECO:0000256" key="15">
    <source>
        <dbReference type="ARBA" id="ARBA00022884"/>
    </source>
</evidence>
<evidence type="ECO:0000256" key="13">
    <source>
        <dbReference type="ARBA" id="ARBA00022801"/>
    </source>
</evidence>
<dbReference type="GO" id="GO:0006364">
    <property type="term" value="P:rRNA processing"/>
    <property type="evidence" value="ECO:0007669"/>
    <property type="project" value="UniProtKB-KW"/>
</dbReference>
<evidence type="ECO:0000313" key="18">
    <source>
        <dbReference type="Proteomes" id="UP000247792"/>
    </source>
</evidence>
<evidence type="ECO:0000256" key="1">
    <source>
        <dbReference type="ARBA" id="ARBA00001946"/>
    </source>
</evidence>
<keyword evidence="10" id="KW-0479">Metal-binding</keyword>
<evidence type="ECO:0000256" key="11">
    <source>
        <dbReference type="ARBA" id="ARBA00022730"/>
    </source>
</evidence>
<dbReference type="InterPro" id="IPR003029">
    <property type="entry name" value="S1_domain"/>
</dbReference>
<dbReference type="EMBL" id="QJKB01000009">
    <property type="protein sequence ID" value="PXX39919.1"/>
    <property type="molecule type" value="Genomic_DNA"/>
</dbReference>
<dbReference type="InterPro" id="IPR048583">
    <property type="entry name" value="RNase_E_G_thioredoxin-like"/>
</dbReference>
<dbReference type="InterPro" id="IPR004659">
    <property type="entry name" value="RNase_E/G"/>
</dbReference>
<dbReference type="PANTHER" id="PTHR30001:SF0">
    <property type="entry name" value="RIBONUCLEASE G"/>
    <property type="match status" value="1"/>
</dbReference>
<reference evidence="17 18" key="1">
    <citation type="submission" date="2018-05" db="EMBL/GenBank/DDBJ databases">
        <title>Genomic Encyclopedia of Type Strains, Phase IV (KMG-IV): sequencing the most valuable type-strain genomes for metagenomic binning, comparative biology and taxonomic classification.</title>
        <authorList>
            <person name="Goeker M."/>
        </authorList>
    </citation>
    <scope>NUCLEOTIDE SEQUENCE [LARGE SCALE GENOMIC DNA]</scope>
    <source>
        <strain evidence="17 18">DSM 19792</strain>
    </source>
</reference>
<keyword evidence="13" id="KW-0378">Hydrolase</keyword>
<proteinExistence type="inferred from homology"/>
<evidence type="ECO:0000256" key="6">
    <source>
        <dbReference type="ARBA" id="ARBA00022552"/>
    </source>
</evidence>
<evidence type="ECO:0000256" key="5">
    <source>
        <dbReference type="ARBA" id="ARBA00022490"/>
    </source>
</evidence>
<gene>
    <name evidence="17" type="ORF">DFR42_10930</name>
</gene>
<dbReference type="NCBIfam" id="TIGR00757">
    <property type="entry name" value="RNaseEG"/>
    <property type="match status" value="1"/>
</dbReference>
<protein>
    <recommendedName>
        <fullName evidence="4">Ribonuclease G</fullName>
    </recommendedName>
</protein>
<dbReference type="SMART" id="SM00316">
    <property type="entry name" value="S1"/>
    <property type="match status" value="1"/>
</dbReference>
<evidence type="ECO:0000256" key="3">
    <source>
        <dbReference type="ARBA" id="ARBA00005663"/>
    </source>
</evidence>
<accession>A0A318IWS2</accession>
<dbReference type="CDD" id="cd04453">
    <property type="entry name" value="S1_RNase_E"/>
    <property type="match status" value="1"/>
</dbReference>
<evidence type="ECO:0000256" key="4">
    <source>
        <dbReference type="ARBA" id="ARBA00017719"/>
    </source>
</evidence>
<dbReference type="SUPFAM" id="SSF50249">
    <property type="entry name" value="Nucleic acid-binding proteins"/>
    <property type="match status" value="1"/>
</dbReference>
<dbReference type="PROSITE" id="PS50126">
    <property type="entry name" value="S1"/>
    <property type="match status" value="1"/>
</dbReference>
<dbReference type="GO" id="GO:0004519">
    <property type="term" value="F:endonuclease activity"/>
    <property type="evidence" value="ECO:0007669"/>
    <property type="project" value="UniProtKB-KW"/>
</dbReference>
<comment type="cofactor">
    <cofactor evidence="1">
        <name>Mg(2+)</name>
        <dbReference type="ChEBI" id="CHEBI:18420"/>
    </cofactor>
</comment>
<evidence type="ECO:0000256" key="10">
    <source>
        <dbReference type="ARBA" id="ARBA00022723"/>
    </source>
</evidence>
<evidence type="ECO:0000259" key="16">
    <source>
        <dbReference type="PROSITE" id="PS50126"/>
    </source>
</evidence>
<dbReference type="GO" id="GO:0008033">
    <property type="term" value="P:tRNA processing"/>
    <property type="evidence" value="ECO:0007669"/>
    <property type="project" value="UniProtKB-KW"/>
</dbReference>
<keyword evidence="6" id="KW-0698">rRNA processing</keyword>
<keyword evidence="15" id="KW-0694">RNA-binding</keyword>
<name>A0A318IWS2_9BURK</name>
<dbReference type="NCBIfam" id="NF008689">
    <property type="entry name" value="PRK11712.1"/>
    <property type="match status" value="1"/>
</dbReference>
<evidence type="ECO:0000256" key="2">
    <source>
        <dbReference type="ARBA" id="ARBA00004496"/>
    </source>
</evidence>
<keyword evidence="9" id="KW-0540">Nuclease</keyword>
<comment type="subcellular location">
    <subcellularLocation>
        <location evidence="2">Cytoplasm</location>
    </subcellularLocation>
</comment>
<dbReference type="InterPro" id="IPR012340">
    <property type="entry name" value="NA-bd_OB-fold"/>
</dbReference>
<dbReference type="GO" id="GO:0046872">
    <property type="term" value="F:metal ion binding"/>
    <property type="evidence" value="ECO:0007669"/>
    <property type="project" value="UniProtKB-KW"/>
</dbReference>
<dbReference type="GO" id="GO:0005737">
    <property type="term" value="C:cytoplasm"/>
    <property type="evidence" value="ECO:0007669"/>
    <property type="project" value="UniProtKB-SubCell"/>
</dbReference>
<evidence type="ECO:0000256" key="8">
    <source>
        <dbReference type="ARBA" id="ARBA00022694"/>
    </source>
</evidence>
<dbReference type="Gene3D" id="3.40.1260.20">
    <property type="entry name" value="Ribonuclease E, catalytic domain"/>
    <property type="match status" value="1"/>
</dbReference>
<dbReference type="GO" id="GO:0016787">
    <property type="term" value="F:hydrolase activity"/>
    <property type="evidence" value="ECO:0007669"/>
    <property type="project" value="UniProtKB-KW"/>
</dbReference>
<dbReference type="GO" id="GO:0004540">
    <property type="term" value="F:RNA nuclease activity"/>
    <property type="evidence" value="ECO:0007669"/>
    <property type="project" value="InterPro"/>
</dbReference>
<keyword evidence="11" id="KW-0699">rRNA-binding</keyword>
<comment type="similarity">
    <text evidence="3">Belongs to the RNase E/G family. RNase G subfamily.</text>
</comment>
<keyword evidence="5" id="KW-0963">Cytoplasm</keyword>
<dbReference type="Gene3D" id="2.40.50.140">
    <property type="entry name" value="Nucleic acid-binding proteins"/>
    <property type="match status" value="1"/>
</dbReference>
<evidence type="ECO:0000256" key="7">
    <source>
        <dbReference type="ARBA" id="ARBA00022555"/>
    </source>
</evidence>
<keyword evidence="8" id="KW-0819">tRNA processing</keyword>
<dbReference type="Pfam" id="PF10150">
    <property type="entry name" value="RNase_E_G"/>
    <property type="match status" value="1"/>
</dbReference>
<dbReference type="RefSeq" id="WP_110257165.1">
    <property type="nucleotide sequence ID" value="NZ_QJKB01000009.1"/>
</dbReference>